<dbReference type="SUPFAM" id="SSF58104">
    <property type="entry name" value="Methyl-accepting chemotaxis protein (MCP) signaling domain"/>
    <property type="match status" value="1"/>
</dbReference>
<dbReference type="GO" id="GO:0004888">
    <property type="term" value="F:transmembrane signaling receptor activity"/>
    <property type="evidence" value="ECO:0007669"/>
    <property type="project" value="InterPro"/>
</dbReference>
<feature type="domain" description="Methyl-accepting transducer" evidence="5">
    <location>
        <begin position="194"/>
        <end position="423"/>
    </location>
</feature>
<keyword evidence="4" id="KW-0472">Membrane</keyword>
<feature type="transmembrane region" description="Helical" evidence="4">
    <location>
        <begin position="12"/>
        <end position="34"/>
    </location>
</feature>
<accession>A0A975BLA6</accession>
<dbReference type="PANTHER" id="PTHR43531:SF11">
    <property type="entry name" value="METHYL-ACCEPTING CHEMOTAXIS PROTEIN 3"/>
    <property type="match status" value="1"/>
</dbReference>
<dbReference type="RefSeq" id="WP_207682757.1">
    <property type="nucleotide sequence ID" value="NZ_CP061800.1"/>
</dbReference>
<evidence type="ECO:0000256" key="4">
    <source>
        <dbReference type="SAM" id="Phobius"/>
    </source>
</evidence>
<proteinExistence type="inferred from homology"/>
<dbReference type="GO" id="GO:0007165">
    <property type="term" value="P:signal transduction"/>
    <property type="evidence" value="ECO:0007669"/>
    <property type="project" value="UniProtKB-KW"/>
</dbReference>
<keyword evidence="4" id="KW-0812">Transmembrane</keyword>
<dbReference type="PANTHER" id="PTHR43531">
    <property type="entry name" value="PROTEIN ICFG"/>
    <property type="match status" value="1"/>
</dbReference>
<gene>
    <name evidence="6" type="ORF">dnm_036860</name>
</gene>
<dbReference type="GO" id="GO:0005886">
    <property type="term" value="C:plasma membrane"/>
    <property type="evidence" value="ECO:0007669"/>
    <property type="project" value="TreeGrafter"/>
</dbReference>
<dbReference type="KEGG" id="dmm:dnm_036860"/>
<dbReference type="SMART" id="SM00283">
    <property type="entry name" value="MA"/>
    <property type="match status" value="1"/>
</dbReference>
<dbReference type="InterPro" id="IPR004090">
    <property type="entry name" value="Chemotax_Me-accpt_rcpt"/>
</dbReference>
<dbReference type="Proteomes" id="UP000663722">
    <property type="component" value="Chromosome"/>
</dbReference>
<evidence type="ECO:0000313" key="6">
    <source>
        <dbReference type="EMBL" id="QTA87652.1"/>
    </source>
</evidence>
<feature type="transmembrane region" description="Helical" evidence="4">
    <location>
        <begin position="153"/>
        <end position="180"/>
    </location>
</feature>
<dbReference type="PRINTS" id="PR00260">
    <property type="entry name" value="CHEMTRNSDUCR"/>
</dbReference>
<dbReference type="AlphaFoldDB" id="A0A975BLA6"/>
<dbReference type="PROSITE" id="PS50111">
    <property type="entry name" value="CHEMOTAXIS_TRANSDUC_2"/>
    <property type="match status" value="1"/>
</dbReference>
<protein>
    <submittedName>
        <fullName evidence="6">Methyl-accepting chemotaxis protein domain-containing protein</fullName>
    </submittedName>
</protein>
<dbReference type="InterPro" id="IPR004089">
    <property type="entry name" value="MCPsignal_dom"/>
</dbReference>
<evidence type="ECO:0000256" key="2">
    <source>
        <dbReference type="ARBA" id="ARBA00029447"/>
    </source>
</evidence>
<keyword evidence="3" id="KW-0807">Transducer</keyword>
<name>A0A975BLA6_9BACT</name>
<sequence length="485" mass="53794">MKKGLVRRKMGTISFIMILFSISIASGFSVYDYVRERARLTLDFNENIGPVVKRLSNNLQKPLWVANEKQALKIIESEMINKRIYAIVIRESGEKTVFCARSRDGNWKIVASEGNISGDFILKKAEIIYEEESMGLAEIYFTTRFIRESLKKLILFMVIKVLLISICLVSVLLLTVHFFLVRPLSKLISGLDLVGAEVGFASGRIASSGWTLRTGASKQAAAVGETSAALEEMDAMIRLNTQNVSHANKLMTETSEVVHQAAAFMKDLTCSIDKISETSEETRKVINTIEEIAFQTNLLALNAAVEAAHAGKAGAGFAVVAEEVRTLALRSEQAVENTSKLIEASIEKTKSGIELVCKASEAFTRVTEGSKKMEALLDEVAASSQEQARGIIQVSNAMNEIDKVTQENSVSAEKTFFAIEEIKGQIETMKKFMKKLGTLIGIRTIKKHSNKSKTAPRKKHHTFHFRENISETASDIHRPDNHDRT</sequence>
<keyword evidence="7" id="KW-1185">Reference proteome</keyword>
<organism evidence="6 7">
    <name type="scientific">Desulfonema magnum</name>
    <dbReference type="NCBI Taxonomy" id="45655"/>
    <lineage>
        <taxon>Bacteria</taxon>
        <taxon>Pseudomonadati</taxon>
        <taxon>Thermodesulfobacteriota</taxon>
        <taxon>Desulfobacteria</taxon>
        <taxon>Desulfobacterales</taxon>
        <taxon>Desulfococcaceae</taxon>
        <taxon>Desulfonema</taxon>
    </lineage>
</organism>
<evidence type="ECO:0000259" key="5">
    <source>
        <dbReference type="PROSITE" id="PS50111"/>
    </source>
</evidence>
<keyword evidence="1" id="KW-0145">Chemotaxis</keyword>
<comment type="similarity">
    <text evidence="2">Belongs to the methyl-accepting chemotaxis (MCP) protein family.</text>
</comment>
<reference evidence="6" key="1">
    <citation type="journal article" date="2021" name="Microb. Physiol.">
        <title>Proteogenomic Insights into the Physiology of Marine, Sulfate-Reducing, Filamentous Desulfonema limicola and Desulfonema magnum.</title>
        <authorList>
            <person name="Schnaars V."/>
            <person name="Wohlbrand L."/>
            <person name="Scheve S."/>
            <person name="Hinrichs C."/>
            <person name="Reinhardt R."/>
            <person name="Rabus R."/>
        </authorList>
    </citation>
    <scope>NUCLEOTIDE SEQUENCE</scope>
    <source>
        <strain evidence="6">4be13</strain>
    </source>
</reference>
<dbReference type="EMBL" id="CP061800">
    <property type="protein sequence ID" value="QTA87652.1"/>
    <property type="molecule type" value="Genomic_DNA"/>
</dbReference>
<evidence type="ECO:0000313" key="7">
    <source>
        <dbReference type="Proteomes" id="UP000663722"/>
    </source>
</evidence>
<dbReference type="GO" id="GO:0006935">
    <property type="term" value="P:chemotaxis"/>
    <property type="evidence" value="ECO:0007669"/>
    <property type="project" value="UniProtKB-KW"/>
</dbReference>
<dbReference type="Pfam" id="PF00015">
    <property type="entry name" value="MCPsignal"/>
    <property type="match status" value="1"/>
</dbReference>
<dbReference type="Gene3D" id="1.10.287.950">
    <property type="entry name" value="Methyl-accepting chemotaxis protein"/>
    <property type="match status" value="1"/>
</dbReference>
<keyword evidence="4" id="KW-1133">Transmembrane helix</keyword>
<dbReference type="InterPro" id="IPR051310">
    <property type="entry name" value="MCP_chemotaxis"/>
</dbReference>
<evidence type="ECO:0000256" key="3">
    <source>
        <dbReference type="PROSITE-ProRule" id="PRU00284"/>
    </source>
</evidence>
<evidence type="ECO:0000256" key="1">
    <source>
        <dbReference type="ARBA" id="ARBA00022500"/>
    </source>
</evidence>